<dbReference type="GO" id="GO:0006281">
    <property type="term" value="P:DNA repair"/>
    <property type="evidence" value="ECO:0007669"/>
    <property type="project" value="UniProtKB-KW"/>
</dbReference>
<dbReference type="OMA" id="MYQNQFP"/>
<evidence type="ECO:0000256" key="6">
    <source>
        <dbReference type="ARBA" id="ARBA00022454"/>
    </source>
</evidence>
<evidence type="ECO:0000256" key="1">
    <source>
        <dbReference type="ARBA" id="ARBA00004123"/>
    </source>
</evidence>
<evidence type="ECO:0000256" key="5">
    <source>
        <dbReference type="ARBA" id="ARBA00020536"/>
    </source>
</evidence>
<organism evidence="17 18">
    <name type="scientific">Dactylellina haptotyla (strain CBS 200.50)</name>
    <name type="common">Nematode-trapping fungus</name>
    <name type="synonym">Monacrosporium haptotylum</name>
    <dbReference type="NCBI Taxonomy" id="1284197"/>
    <lineage>
        <taxon>Eukaryota</taxon>
        <taxon>Fungi</taxon>
        <taxon>Dikarya</taxon>
        <taxon>Ascomycota</taxon>
        <taxon>Pezizomycotina</taxon>
        <taxon>Orbiliomycetes</taxon>
        <taxon>Orbiliales</taxon>
        <taxon>Orbiliaceae</taxon>
        <taxon>Dactylellina</taxon>
    </lineage>
</organism>
<dbReference type="GO" id="GO:0005634">
    <property type="term" value="C:nucleus"/>
    <property type="evidence" value="ECO:0007669"/>
    <property type="project" value="UniProtKB-SubCell"/>
</dbReference>
<dbReference type="eggNOG" id="ENOG502S359">
    <property type="taxonomic scope" value="Eukaryota"/>
</dbReference>
<feature type="compositionally biased region" description="Low complexity" evidence="16">
    <location>
        <begin position="523"/>
        <end position="532"/>
    </location>
</feature>
<dbReference type="GO" id="GO:0005737">
    <property type="term" value="C:cytoplasm"/>
    <property type="evidence" value="ECO:0007669"/>
    <property type="project" value="UniProtKB-SubCell"/>
</dbReference>
<gene>
    <name evidence="17" type="ORF">H072_1680</name>
</gene>
<feature type="compositionally biased region" description="Low complexity" evidence="16">
    <location>
        <begin position="656"/>
        <end position="686"/>
    </location>
</feature>
<keyword evidence="18" id="KW-1185">Reference proteome</keyword>
<feature type="region of interest" description="Disordered" evidence="16">
    <location>
        <begin position="469"/>
        <end position="744"/>
    </location>
</feature>
<keyword evidence="9" id="KW-0227">DNA damage</keyword>
<evidence type="ECO:0000313" key="18">
    <source>
        <dbReference type="Proteomes" id="UP000015100"/>
    </source>
</evidence>
<evidence type="ECO:0000313" key="17">
    <source>
        <dbReference type="EMBL" id="EPS44331.1"/>
    </source>
</evidence>
<evidence type="ECO:0000256" key="4">
    <source>
        <dbReference type="ARBA" id="ARBA00005491"/>
    </source>
</evidence>
<evidence type="ECO:0000256" key="16">
    <source>
        <dbReference type="SAM" id="MobiDB-lite"/>
    </source>
</evidence>
<evidence type="ECO:0000256" key="9">
    <source>
        <dbReference type="ARBA" id="ARBA00022763"/>
    </source>
</evidence>
<dbReference type="PANTHER" id="PTHR16308">
    <property type="entry name" value="UBIQUITIN ASSOCIATED PROTEIN 2-LIKE/LINGERER"/>
    <property type="match status" value="1"/>
</dbReference>
<feature type="compositionally biased region" description="Gly residues" evidence="16">
    <location>
        <begin position="131"/>
        <end position="152"/>
    </location>
</feature>
<name>S8ATQ8_DACHA</name>
<sequence>MSEITSQRAPIRGRGVSRGGRGGGAIGRGGRNGARSNGDTIDDVPLEDQGELGQLKLKYSSQLSLLKEMFPTWTDEDLINPLEEAFGDAQVAASLISEGHATQWSDVKKKTKEKPKSKGPATAATDDGSRSGRGGFKSGRGGFEGTRGGRGRGATDRGSTRGRGGQAARGGKTNGTAEGAATESSDWPTPDGADDHADTKDPFAEVPTWKSVAASDPTTSLLEKARSVTPAAPMTASEKPAAKSSVPAEPPKKTWASLLHTPAPPPPPPQPTPVTAPKKVQSPVIPKVEQPVPVSIPEPELESGSDAALPPPQEQPTSLPPPVVAPTVKKSPIIPPALPEIATPKLPQPELAAPTTTESSKVTEDPAPETVASEETPATEESLPPPSLDKLTEENLEKIENVAPTPPTSTAASTAATTPIPSHSQANKGLHPMHRGPGLRSGLRRMLDQHEPVVMPRDNPIDRATVQFGSMGLNGDLDDSEEVEQVEKPETVAPPQQSPIGQPKASLPMPIPTATSNIASLGQAPTAQQPQQIPEPQPQAVPIRHAPGLAAPTQPPSHANPLSSSPSAAQHIPQQPSQPHSQSLPRGSGFGSDQSKFDSFGQQPHLSGQQNPVGQSPFGGYQSQNQQQGGNSADPYANYYASGDPARNSAFNTFYNNAYQQGQNQQQGQQQQPSEPASSQPRSSSALGGGVTASAESAQTGATAGSQQQGQQSRFGASFQGNDSAQPGAQANAQQAPQHPSQQYPMHPSYYPYYNYMSMYNHYGGYPKGAFYGASPQGYMSPGGYEHSSSPAGYSGFGAPSSQGRDSTLNEYGRAGSTQAQVQHQGQSQHSNLGYGSGGVPDYMSPRQQSQLGSFGSQQQLGLGGGQQGGHSEDTLKPYGESKAPTGPSGNTAGAPGRPPSTSGLQGQGGQSQLPQNQSHQQQQTPMGAAAGYPHHLQGQSQQHTPLMGGGNVAHQGGQHGSGYGQMYGGFGGSYPQYGSQGGNRQQGGWGYGGH</sequence>
<evidence type="ECO:0000256" key="8">
    <source>
        <dbReference type="ARBA" id="ARBA00022553"/>
    </source>
</evidence>
<feature type="compositionally biased region" description="Low complexity" evidence="16">
    <location>
        <begin position="816"/>
        <end position="831"/>
    </location>
</feature>
<proteinExistence type="inferred from homology"/>
<feature type="compositionally biased region" description="Polar residues" evidence="16">
    <location>
        <begin position="600"/>
        <end position="614"/>
    </location>
</feature>
<evidence type="ECO:0000256" key="2">
    <source>
        <dbReference type="ARBA" id="ARBA00004496"/>
    </source>
</evidence>
<comment type="caution">
    <text evidence="17">The sequence shown here is derived from an EMBL/GenBank/DDBJ whole genome shotgun (WGS) entry which is preliminary data.</text>
</comment>
<feature type="region of interest" description="Disordered" evidence="16">
    <location>
        <begin position="97"/>
        <end position="443"/>
    </location>
</feature>
<dbReference type="STRING" id="1284197.S8ATQ8"/>
<feature type="compositionally biased region" description="Pro residues" evidence="16">
    <location>
        <begin position="262"/>
        <end position="274"/>
    </location>
</feature>
<keyword evidence="11" id="KW-0832">Ubl conjugation</keyword>
<feature type="compositionally biased region" description="Gly residues" evidence="16">
    <location>
        <begin position="948"/>
        <end position="961"/>
    </location>
</feature>
<feature type="compositionally biased region" description="Basic and acidic residues" evidence="16">
    <location>
        <begin position="390"/>
        <end position="400"/>
    </location>
</feature>
<dbReference type="OrthoDB" id="5396806at2759"/>
<dbReference type="PANTHER" id="PTHR16308:SF13">
    <property type="entry name" value="PROTEIN LINGERER"/>
    <property type="match status" value="1"/>
</dbReference>
<dbReference type="Proteomes" id="UP000015100">
    <property type="component" value="Unassembled WGS sequence"/>
</dbReference>
<reference evidence="18" key="2">
    <citation type="submission" date="2013-04" db="EMBL/GenBank/DDBJ databases">
        <title>Genomic mechanisms accounting for the adaptation to parasitism in nematode-trapping fungi.</title>
        <authorList>
            <person name="Ahren D.G."/>
        </authorList>
    </citation>
    <scope>NUCLEOTIDE SEQUENCE [LARGE SCALE GENOMIC DNA]</scope>
    <source>
        <strain evidence="18">CBS 200.50</strain>
    </source>
</reference>
<evidence type="ECO:0000256" key="15">
    <source>
        <dbReference type="ARBA" id="ARBA00023242"/>
    </source>
</evidence>
<feature type="compositionally biased region" description="Low complexity" evidence="16">
    <location>
        <begin position="622"/>
        <end position="632"/>
    </location>
</feature>
<comment type="similarity">
    <text evidence="4">Belongs to the DEF1 family.</text>
</comment>
<comment type="subcellular location">
    <subcellularLocation>
        <location evidence="3">Chromosome</location>
        <location evidence="3">Telomere</location>
    </subcellularLocation>
    <subcellularLocation>
        <location evidence="2">Cytoplasm</location>
    </subcellularLocation>
    <subcellularLocation>
        <location evidence="1">Nucleus</location>
    </subcellularLocation>
</comment>
<evidence type="ECO:0000256" key="12">
    <source>
        <dbReference type="ARBA" id="ARBA00022895"/>
    </source>
</evidence>
<feature type="compositionally biased region" description="Polar residues" evidence="16">
    <location>
        <begin position="800"/>
        <end position="810"/>
    </location>
</feature>
<feature type="compositionally biased region" description="Low complexity" evidence="16">
    <location>
        <begin position="848"/>
        <end position="861"/>
    </location>
</feature>
<keyword evidence="13" id="KW-0238">DNA-binding</keyword>
<dbReference type="GO" id="GO:0000781">
    <property type="term" value="C:chromosome, telomeric region"/>
    <property type="evidence" value="ECO:0007669"/>
    <property type="project" value="UniProtKB-SubCell"/>
</dbReference>
<feature type="compositionally biased region" description="Low complexity" evidence="16">
    <location>
        <begin position="408"/>
        <end position="422"/>
    </location>
</feature>
<dbReference type="EMBL" id="AQGS01000051">
    <property type="protein sequence ID" value="EPS44331.1"/>
    <property type="molecule type" value="Genomic_DNA"/>
</dbReference>
<dbReference type="GO" id="GO:0003677">
    <property type="term" value="F:DNA binding"/>
    <property type="evidence" value="ECO:0007669"/>
    <property type="project" value="UniProtKB-KW"/>
</dbReference>
<keyword evidence="15" id="KW-0539">Nucleus</keyword>
<evidence type="ECO:0000256" key="11">
    <source>
        <dbReference type="ARBA" id="ARBA00022843"/>
    </source>
</evidence>
<feature type="compositionally biased region" description="Acidic residues" evidence="16">
    <location>
        <begin position="40"/>
        <end position="50"/>
    </location>
</feature>
<keyword evidence="12" id="KW-0779">Telomere</keyword>
<evidence type="ECO:0000256" key="14">
    <source>
        <dbReference type="ARBA" id="ARBA00023204"/>
    </source>
</evidence>
<keyword evidence="10" id="KW-0833">Ubl conjugation pathway</keyword>
<evidence type="ECO:0000256" key="7">
    <source>
        <dbReference type="ARBA" id="ARBA00022490"/>
    </source>
</evidence>
<feature type="compositionally biased region" description="Basic and acidic residues" evidence="16">
    <location>
        <begin position="193"/>
        <end position="203"/>
    </location>
</feature>
<feature type="compositionally biased region" description="Gly residues" evidence="16">
    <location>
        <begin position="16"/>
        <end position="32"/>
    </location>
</feature>
<evidence type="ECO:0000256" key="13">
    <source>
        <dbReference type="ARBA" id="ARBA00023125"/>
    </source>
</evidence>
<reference evidence="17 18" key="1">
    <citation type="journal article" date="2013" name="PLoS Genet.">
        <title>Genomic mechanisms accounting for the adaptation to parasitism in nematode-trapping fungi.</title>
        <authorList>
            <person name="Meerupati T."/>
            <person name="Andersson K.M."/>
            <person name="Friman E."/>
            <person name="Kumar D."/>
            <person name="Tunlid A."/>
            <person name="Ahren D."/>
        </authorList>
    </citation>
    <scope>NUCLEOTIDE SEQUENCE [LARGE SCALE GENOMIC DNA]</scope>
    <source>
        <strain evidence="17 18">CBS 200.50</strain>
    </source>
</reference>
<dbReference type="AlphaFoldDB" id="S8ATQ8"/>
<feature type="compositionally biased region" description="Low complexity" evidence="16">
    <location>
        <begin position="697"/>
        <end position="744"/>
    </location>
</feature>
<keyword evidence="7" id="KW-0963">Cytoplasm</keyword>
<dbReference type="CDD" id="cd14368">
    <property type="entry name" value="CUE_DEF1_like"/>
    <property type="match status" value="1"/>
</dbReference>
<accession>S8ATQ8</accession>
<evidence type="ECO:0000256" key="10">
    <source>
        <dbReference type="ARBA" id="ARBA00022786"/>
    </source>
</evidence>
<dbReference type="InterPro" id="IPR051833">
    <property type="entry name" value="TC-DDR_regulator"/>
</dbReference>
<dbReference type="HOGENOM" id="CLU_008092_0_0_1"/>
<feature type="compositionally biased region" description="Low complexity" evidence="16">
    <location>
        <begin position="900"/>
        <end position="924"/>
    </location>
</feature>
<evidence type="ECO:0000256" key="3">
    <source>
        <dbReference type="ARBA" id="ARBA00004574"/>
    </source>
</evidence>
<keyword evidence="6" id="KW-0158">Chromosome</keyword>
<keyword evidence="14" id="KW-0234">DNA repair</keyword>
<feature type="region of interest" description="Disordered" evidence="16">
    <location>
        <begin position="786"/>
        <end position="961"/>
    </location>
</feature>
<feature type="compositionally biased region" description="Low complexity" evidence="16">
    <location>
        <begin position="563"/>
        <end position="585"/>
    </location>
</feature>
<keyword evidence="8" id="KW-0597">Phosphoprotein</keyword>
<feature type="region of interest" description="Disordered" evidence="16">
    <location>
        <begin position="1"/>
        <end position="51"/>
    </location>
</feature>
<dbReference type="InterPro" id="IPR041803">
    <property type="entry name" value="DEF1_CUE"/>
</dbReference>
<protein>
    <recommendedName>
        <fullName evidence="5">RNA polymerase II degradation factor 1</fullName>
    </recommendedName>
</protein>
<feature type="compositionally biased region" description="Pro residues" evidence="16">
    <location>
        <begin position="309"/>
        <end position="324"/>
    </location>
</feature>